<dbReference type="Gene3D" id="1.10.10.10">
    <property type="entry name" value="Winged helix-like DNA-binding domain superfamily/Winged helix DNA-binding domain"/>
    <property type="match status" value="1"/>
</dbReference>
<dbReference type="Proteomes" id="UP000431744">
    <property type="component" value="Unassembled WGS sequence"/>
</dbReference>
<name>A0A6H9WH06_9MICO</name>
<dbReference type="GO" id="GO:0003700">
    <property type="term" value="F:DNA-binding transcription factor activity"/>
    <property type="evidence" value="ECO:0007669"/>
    <property type="project" value="TreeGrafter"/>
</dbReference>
<dbReference type="Pfam" id="PF09339">
    <property type="entry name" value="HTH_IclR"/>
    <property type="match status" value="1"/>
</dbReference>
<dbReference type="InterPro" id="IPR005471">
    <property type="entry name" value="Tscrpt_reg_IclR_N"/>
</dbReference>
<evidence type="ECO:0000256" key="3">
    <source>
        <dbReference type="ARBA" id="ARBA00023163"/>
    </source>
</evidence>
<gene>
    <name evidence="6" type="ORF">F8O04_11485</name>
</gene>
<dbReference type="SUPFAM" id="SSF46785">
    <property type="entry name" value="Winged helix' DNA-binding domain"/>
    <property type="match status" value="1"/>
</dbReference>
<evidence type="ECO:0000256" key="1">
    <source>
        <dbReference type="ARBA" id="ARBA00023015"/>
    </source>
</evidence>
<dbReference type="SMART" id="SM00346">
    <property type="entry name" value="HTH_ICLR"/>
    <property type="match status" value="1"/>
</dbReference>
<dbReference type="InterPro" id="IPR050707">
    <property type="entry name" value="HTH_MetabolicPath_Reg"/>
</dbReference>
<dbReference type="GO" id="GO:0045892">
    <property type="term" value="P:negative regulation of DNA-templated transcription"/>
    <property type="evidence" value="ECO:0007669"/>
    <property type="project" value="TreeGrafter"/>
</dbReference>
<dbReference type="Gene3D" id="3.30.450.40">
    <property type="match status" value="1"/>
</dbReference>
<feature type="domain" description="IclR-ED" evidence="5">
    <location>
        <begin position="101"/>
        <end position="275"/>
    </location>
</feature>
<dbReference type="OrthoDB" id="4929328at2"/>
<comment type="caution">
    <text evidence="6">The sequence shown here is derived from an EMBL/GenBank/DDBJ whole genome shotgun (WGS) entry which is preliminary data.</text>
</comment>
<dbReference type="InterPro" id="IPR029016">
    <property type="entry name" value="GAF-like_dom_sf"/>
</dbReference>
<accession>A0A6H9WH06</accession>
<keyword evidence="7" id="KW-1185">Reference proteome</keyword>
<dbReference type="Pfam" id="PF01614">
    <property type="entry name" value="IclR_C"/>
    <property type="match status" value="1"/>
</dbReference>
<dbReference type="PANTHER" id="PTHR30136">
    <property type="entry name" value="HELIX-TURN-HELIX TRANSCRIPTIONAL REGULATOR, ICLR FAMILY"/>
    <property type="match status" value="1"/>
</dbReference>
<dbReference type="InterPro" id="IPR036390">
    <property type="entry name" value="WH_DNA-bd_sf"/>
</dbReference>
<dbReference type="PROSITE" id="PS51078">
    <property type="entry name" value="ICLR_ED"/>
    <property type="match status" value="1"/>
</dbReference>
<keyword evidence="1" id="KW-0805">Transcription regulation</keyword>
<dbReference type="GO" id="GO:0003677">
    <property type="term" value="F:DNA binding"/>
    <property type="evidence" value="ECO:0007669"/>
    <property type="project" value="UniProtKB-KW"/>
</dbReference>
<evidence type="ECO:0000259" key="4">
    <source>
        <dbReference type="PROSITE" id="PS51077"/>
    </source>
</evidence>
<keyword evidence="3" id="KW-0804">Transcription</keyword>
<keyword evidence="2" id="KW-0238">DNA-binding</keyword>
<dbReference type="EMBL" id="WBJY01000002">
    <property type="protein sequence ID" value="KAB1648314.1"/>
    <property type="molecule type" value="Genomic_DNA"/>
</dbReference>
<evidence type="ECO:0000256" key="2">
    <source>
        <dbReference type="ARBA" id="ARBA00023125"/>
    </source>
</evidence>
<dbReference type="PANTHER" id="PTHR30136:SF8">
    <property type="entry name" value="TRANSCRIPTIONAL REGULATORY PROTEIN"/>
    <property type="match status" value="1"/>
</dbReference>
<dbReference type="AlphaFoldDB" id="A0A6H9WH06"/>
<dbReference type="InterPro" id="IPR014757">
    <property type="entry name" value="Tscrpt_reg_IclR_C"/>
</dbReference>
<evidence type="ECO:0000313" key="7">
    <source>
        <dbReference type="Proteomes" id="UP000431744"/>
    </source>
</evidence>
<organism evidence="6 7">
    <name type="scientific">Pseudoclavibacter endophyticus</name>
    <dbReference type="NCBI Taxonomy" id="1778590"/>
    <lineage>
        <taxon>Bacteria</taxon>
        <taxon>Bacillati</taxon>
        <taxon>Actinomycetota</taxon>
        <taxon>Actinomycetes</taxon>
        <taxon>Micrococcales</taxon>
        <taxon>Microbacteriaceae</taxon>
        <taxon>Pseudoclavibacter</taxon>
    </lineage>
</organism>
<sequence>MPRSTLWARRSGPTIASSNGVVVADQDKDEARAGGAEIQAVDRAAQILSVFGPERPKITAAEAAELLDLNRTTAYRYCTSLVAAGLLERGAEPGTFVPGALLVQLGAFAIGRRKVVDLAPPFMRDLCSTTGLTTVLSLWGSTGPIVSRVEEEMTRSIVVTVRVGTQLSLVTAQSKVFLAHLGDQIRVERLIATLPDRQRVALREEVRDLAESGDLAVGSDGYGIHAMAAPVFDEYSICASLALVATNDMLPLDVTSRAADSLRASARALGGAMGASAIVEE</sequence>
<dbReference type="SUPFAM" id="SSF55781">
    <property type="entry name" value="GAF domain-like"/>
    <property type="match status" value="1"/>
</dbReference>
<evidence type="ECO:0000313" key="6">
    <source>
        <dbReference type="EMBL" id="KAB1648314.1"/>
    </source>
</evidence>
<reference evidence="6 7" key="1">
    <citation type="submission" date="2019-09" db="EMBL/GenBank/DDBJ databases">
        <title>Phylogeny of genus Pseudoclavibacter and closely related genus.</title>
        <authorList>
            <person name="Li Y."/>
        </authorList>
    </citation>
    <scope>NUCLEOTIDE SEQUENCE [LARGE SCALE GENOMIC DNA]</scope>
    <source>
        <strain evidence="6 7">EGI 60007</strain>
    </source>
</reference>
<protein>
    <submittedName>
        <fullName evidence="6">IclR family transcriptional regulator</fullName>
    </submittedName>
</protein>
<feature type="domain" description="HTH iclR-type" evidence="4">
    <location>
        <begin position="38"/>
        <end position="100"/>
    </location>
</feature>
<dbReference type="InterPro" id="IPR036388">
    <property type="entry name" value="WH-like_DNA-bd_sf"/>
</dbReference>
<dbReference type="PROSITE" id="PS51077">
    <property type="entry name" value="HTH_ICLR"/>
    <property type="match status" value="1"/>
</dbReference>
<proteinExistence type="predicted"/>
<evidence type="ECO:0000259" key="5">
    <source>
        <dbReference type="PROSITE" id="PS51078"/>
    </source>
</evidence>